<organism evidence="2 3">
    <name type="scientific">Candidatus Iainarchaeum sp</name>
    <dbReference type="NCBI Taxonomy" id="3101447"/>
    <lineage>
        <taxon>Archaea</taxon>
        <taxon>Candidatus Iainarchaeota</taxon>
        <taxon>Candidatus Iainarchaeia</taxon>
        <taxon>Candidatus Iainarchaeales</taxon>
        <taxon>Candidatus Iainarchaeaceae</taxon>
        <taxon>Candidatus Iainarchaeum</taxon>
    </lineage>
</organism>
<comment type="caution">
    <text evidence="2">The sequence shown here is derived from an EMBL/GenBank/DDBJ whole genome shotgun (WGS) entry which is preliminary data.</text>
</comment>
<proteinExistence type="predicted"/>
<dbReference type="SUPFAM" id="SSF55608">
    <property type="entry name" value="Homing endonucleases"/>
    <property type="match status" value="1"/>
</dbReference>
<dbReference type="Pfam" id="PF14528">
    <property type="entry name" value="LAGLIDADG_3"/>
    <property type="match status" value="1"/>
</dbReference>
<gene>
    <name evidence="2" type="ORF">JW744_02975</name>
</gene>
<name>A0A938YR80_9ARCH</name>
<dbReference type="Gene3D" id="3.10.28.10">
    <property type="entry name" value="Homing endonucleases"/>
    <property type="match status" value="1"/>
</dbReference>
<dbReference type="Proteomes" id="UP000809243">
    <property type="component" value="Unassembled WGS sequence"/>
</dbReference>
<dbReference type="InterPro" id="IPR004860">
    <property type="entry name" value="LAGLIDADG_dom"/>
</dbReference>
<evidence type="ECO:0000259" key="1">
    <source>
        <dbReference type="PROSITE" id="PS50819"/>
    </source>
</evidence>
<dbReference type="EMBL" id="JAFGDB010000047">
    <property type="protein sequence ID" value="MBN2067405.1"/>
    <property type="molecule type" value="Genomic_DNA"/>
</dbReference>
<protein>
    <recommendedName>
        <fullName evidence="1">DOD-type homing endonuclease domain-containing protein</fullName>
    </recommendedName>
</protein>
<dbReference type="PROSITE" id="PS50819">
    <property type="entry name" value="INTEIN_ENDONUCLEASE"/>
    <property type="match status" value="1"/>
</dbReference>
<feature type="domain" description="DOD-type homing endonuclease" evidence="1">
    <location>
        <begin position="11"/>
        <end position="159"/>
    </location>
</feature>
<reference evidence="2" key="1">
    <citation type="submission" date="2021-01" db="EMBL/GenBank/DDBJ databases">
        <title>Active Sulfur Cycling in an Early Earth Analoge.</title>
        <authorList>
            <person name="Hahn C.R."/>
            <person name="Youssef N.H."/>
            <person name="Elshahed M."/>
        </authorList>
    </citation>
    <scope>NUCLEOTIDE SEQUENCE</scope>
    <source>
        <strain evidence="2">Zod_Metabat.1151</strain>
    </source>
</reference>
<dbReference type="AlphaFoldDB" id="A0A938YR80"/>
<accession>A0A938YR80</accession>
<evidence type="ECO:0000313" key="3">
    <source>
        <dbReference type="Proteomes" id="UP000809243"/>
    </source>
</evidence>
<dbReference type="InterPro" id="IPR027434">
    <property type="entry name" value="Homing_endonucl"/>
</dbReference>
<dbReference type="InterPro" id="IPR004042">
    <property type="entry name" value="Intein_endonuc_central"/>
</dbReference>
<evidence type="ECO:0000313" key="2">
    <source>
        <dbReference type="EMBL" id="MBN2067405.1"/>
    </source>
</evidence>
<dbReference type="GO" id="GO:0004519">
    <property type="term" value="F:endonuclease activity"/>
    <property type="evidence" value="ECO:0007669"/>
    <property type="project" value="InterPro"/>
</dbReference>
<sequence length="209" mass="24038">MNDLTTEECELIGALIGDGHIYRKNHKYIVGFTGHQITDKEYYLKLKQLIWIAWGKKVNLKFRENAIRIQFDSLEIVQRLIGRFKIPANKGKGSKVVIPEEISNNWNFLRHTLRGIVDTDGSIFIADKPGSPQYPSIEITTTSKKLAFQIREKLLEQGFRAANIWSYCSKLSKLRAYKIPLNGRTNLKKWVAEIGFSNPYKLNRALIAL</sequence>